<dbReference type="PANTHER" id="PTHR43259">
    <property type="entry name" value="SPT10P"/>
    <property type="match status" value="1"/>
</dbReference>
<dbReference type="InterPro" id="IPR000182">
    <property type="entry name" value="GNAT_dom"/>
</dbReference>
<dbReference type="KEGG" id="pbf:CFX0092_A2168"/>
<feature type="domain" description="N-acetyltransferase" evidence="1">
    <location>
        <begin position="2"/>
        <end position="158"/>
    </location>
</feature>
<dbReference type="Proteomes" id="UP000215027">
    <property type="component" value="Chromosome I"/>
</dbReference>
<dbReference type="SUPFAM" id="SSF55729">
    <property type="entry name" value="Acyl-CoA N-acyltransferases (Nat)"/>
    <property type="match status" value="1"/>
</dbReference>
<dbReference type="EMBL" id="LN890655">
    <property type="protein sequence ID" value="CUS04046.2"/>
    <property type="molecule type" value="Genomic_DNA"/>
</dbReference>
<evidence type="ECO:0000313" key="3">
    <source>
        <dbReference type="Proteomes" id="UP000215027"/>
    </source>
</evidence>
<dbReference type="GO" id="GO:0016747">
    <property type="term" value="F:acyltransferase activity, transferring groups other than amino-acyl groups"/>
    <property type="evidence" value="ECO:0007669"/>
    <property type="project" value="InterPro"/>
</dbReference>
<dbReference type="OrthoDB" id="65897at2"/>
<dbReference type="Pfam" id="PF00583">
    <property type="entry name" value="Acetyltransf_1"/>
    <property type="match status" value="1"/>
</dbReference>
<organism evidence="2 3">
    <name type="scientific">Candidatus Promineifilum breve</name>
    <dbReference type="NCBI Taxonomy" id="1806508"/>
    <lineage>
        <taxon>Bacteria</taxon>
        <taxon>Bacillati</taxon>
        <taxon>Chloroflexota</taxon>
        <taxon>Ardenticatenia</taxon>
        <taxon>Candidatus Promineifilales</taxon>
        <taxon>Candidatus Promineifilaceae</taxon>
        <taxon>Candidatus Promineifilum</taxon>
    </lineage>
</organism>
<dbReference type="PANTHER" id="PTHR43259:SF1">
    <property type="entry name" value="N-ACETYLTRANSFERASE DOMAIN-CONTAINING PROTEIN"/>
    <property type="match status" value="1"/>
</dbReference>
<name>A0A160T2A2_9CHLR</name>
<gene>
    <name evidence="2" type="ORF">CFX0092_A2168</name>
</gene>
<dbReference type="CDD" id="cd04301">
    <property type="entry name" value="NAT_SF"/>
    <property type="match status" value="1"/>
</dbReference>
<reference evidence="2" key="1">
    <citation type="submission" date="2016-01" db="EMBL/GenBank/DDBJ databases">
        <authorList>
            <person name="Mcilroy J.S."/>
            <person name="Karst M S."/>
            <person name="Albertsen M."/>
        </authorList>
    </citation>
    <scope>NUCLEOTIDE SEQUENCE</scope>
    <source>
        <strain evidence="2">Cfx-K</strain>
    </source>
</reference>
<dbReference type="PROSITE" id="PS51186">
    <property type="entry name" value="GNAT"/>
    <property type="match status" value="1"/>
</dbReference>
<dbReference type="InterPro" id="IPR016181">
    <property type="entry name" value="Acyl_CoA_acyltransferase"/>
</dbReference>
<evidence type="ECO:0000259" key="1">
    <source>
        <dbReference type="PROSITE" id="PS51186"/>
    </source>
</evidence>
<dbReference type="AlphaFoldDB" id="A0A160T2A2"/>
<sequence>MVQLLPMTASDFHIYLRNAVDEYAQDHVKAGNWHPSEALQRSEKEFQELLPDGVASKDQYLFSIVDGITGMKVGILWFAVRNKASHPDAFVYDFEIYEEFRRQGYGTQAFATLEERVQELGLDSISLHVFGHNQPAIALYQAAGYEITNLHMTKKLGI</sequence>
<evidence type="ECO:0000313" key="2">
    <source>
        <dbReference type="EMBL" id="CUS04046.2"/>
    </source>
</evidence>
<dbReference type="InterPro" id="IPR052829">
    <property type="entry name" value="N-acetyltransferase_domain"/>
</dbReference>
<accession>A0A160T2A2</accession>
<dbReference type="Gene3D" id="3.40.630.30">
    <property type="match status" value="1"/>
</dbReference>
<proteinExistence type="predicted"/>
<keyword evidence="3" id="KW-1185">Reference proteome</keyword>
<protein>
    <submittedName>
        <fullName evidence="2">GCN5-related N-acetyltransferase</fullName>
    </submittedName>
</protein>
<dbReference type="RefSeq" id="WP_095043447.1">
    <property type="nucleotide sequence ID" value="NZ_LN890655.1"/>
</dbReference>